<proteinExistence type="predicted"/>
<comment type="caution">
    <text evidence="2">The sequence shown here is derived from an EMBL/GenBank/DDBJ whole genome shotgun (WGS) entry which is preliminary data.</text>
</comment>
<dbReference type="RefSeq" id="WP_264987434.1">
    <property type="nucleotide sequence ID" value="NZ_BRZA01000001.1"/>
</dbReference>
<reference evidence="2" key="1">
    <citation type="submission" date="2022-08" db="EMBL/GenBank/DDBJ databases">
        <title>Draft genome sequence of Lysinibacillus sp. strain KH24.</title>
        <authorList>
            <person name="Kanbe H."/>
            <person name="Itoh H."/>
        </authorList>
    </citation>
    <scope>NUCLEOTIDE SEQUENCE</scope>
    <source>
        <strain evidence="2">KH24</strain>
    </source>
</reference>
<keyword evidence="1" id="KW-0732">Signal</keyword>
<gene>
    <name evidence="2" type="ORF">LYSBPC_08430</name>
</gene>
<evidence type="ECO:0000313" key="3">
    <source>
        <dbReference type="Proteomes" id="UP001065593"/>
    </source>
</evidence>
<dbReference type="Proteomes" id="UP001065593">
    <property type="component" value="Unassembled WGS sequence"/>
</dbReference>
<evidence type="ECO:0000256" key="1">
    <source>
        <dbReference type="SAM" id="SignalP"/>
    </source>
</evidence>
<protein>
    <submittedName>
        <fullName evidence="2">Uncharacterized protein</fullName>
    </submittedName>
</protein>
<dbReference type="EMBL" id="BRZA01000001">
    <property type="protein sequence ID" value="GLC87716.1"/>
    <property type="molecule type" value="Genomic_DNA"/>
</dbReference>
<name>A0ABQ5NH77_9BACI</name>
<feature type="chain" id="PRO_5047401455" evidence="1">
    <location>
        <begin position="29"/>
        <end position="105"/>
    </location>
</feature>
<sequence length="105" mass="11296">MNKFKMISLSLVAVISVGVSANVSSVQAAENLTPEVSVASDTFWYYTTVAYTTTQSMWVSVAHNGKMYSGYIYNRGFAPGNTGESFFSGTLRVGPYAPSAMIGQE</sequence>
<evidence type="ECO:0000313" key="2">
    <source>
        <dbReference type="EMBL" id="GLC87716.1"/>
    </source>
</evidence>
<accession>A0ABQ5NH77</accession>
<feature type="signal peptide" evidence="1">
    <location>
        <begin position="1"/>
        <end position="28"/>
    </location>
</feature>
<organism evidence="2 3">
    <name type="scientific">Lysinibacillus piscis</name>
    <dbReference type="NCBI Taxonomy" id="2518931"/>
    <lineage>
        <taxon>Bacteria</taxon>
        <taxon>Bacillati</taxon>
        <taxon>Bacillota</taxon>
        <taxon>Bacilli</taxon>
        <taxon>Bacillales</taxon>
        <taxon>Bacillaceae</taxon>
        <taxon>Lysinibacillus</taxon>
    </lineage>
</organism>
<keyword evidence="3" id="KW-1185">Reference proteome</keyword>